<organism evidence="2 3">
    <name type="scientific">Methylobacterium tardum</name>
    <dbReference type="NCBI Taxonomy" id="374432"/>
    <lineage>
        <taxon>Bacteria</taxon>
        <taxon>Pseudomonadati</taxon>
        <taxon>Pseudomonadota</taxon>
        <taxon>Alphaproteobacteria</taxon>
        <taxon>Hyphomicrobiales</taxon>
        <taxon>Methylobacteriaceae</taxon>
        <taxon>Methylobacterium</taxon>
    </lineage>
</organism>
<comment type="caution">
    <text evidence="2">The sequence shown here is derived from an EMBL/GenBank/DDBJ whole genome shotgun (WGS) entry which is preliminary data.</text>
</comment>
<feature type="domain" description="NAD-dependent epimerase/dehydratase" evidence="1">
    <location>
        <begin position="19"/>
        <end position="233"/>
    </location>
</feature>
<accession>A0AA37WQ95</accession>
<dbReference type="Proteomes" id="UP001157440">
    <property type="component" value="Unassembled WGS sequence"/>
</dbReference>
<reference evidence="3" key="1">
    <citation type="journal article" date="2019" name="Int. J. Syst. Evol. Microbiol.">
        <title>The Global Catalogue of Microorganisms (GCM) 10K type strain sequencing project: providing services to taxonomists for standard genome sequencing and annotation.</title>
        <authorList>
            <consortium name="The Broad Institute Genomics Platform"/>
            <consortium name="The Broad Institute Genome Sequencing Center for Infectious Disease"/>
            <person name="Wu L."/>
            <person name="Ma J."/>
        </authorList>
    </citation>
    <scope>NUCLEOTIDE SEQUENCE [LARGE SCALE GENOMIC DNA]</scope>
    <source>
        <strain evidence="3">NBRC 103632</strain>
    </source>
</reference>
<dbReference type="PANTHER" id="PTHR48079:SF6">
    <property type="entry name" value="NAD(P)-BINDING DOMAIN-CONTAINING PROTEIN-RELATED"/>
    <property type="match status" value="1"/>
</dbReference>
<dbReference type="Pfam" id="PF01370">
    <property type="entry name" value="Epimerase"/>
    <property type="match status" value="1"/>
</dbReference>
<dbReference type="GO" id="GO:0005737">
    <property type="term" value="C:cytoplasm"/>
    <property type="evidence" value="ECO:0007669"/>
    <property type="project" value="TreeGrafter"/>
</dbReference>
<dbReference type="EMBL" id="BSPL01000010">
    <property type="protein sequence ID" value="GLS69054.1"/>
    <property type="molecule type" value="Genomic_DNA"/>
</dbReference>
<dbReference type="PANTHER" id="PTHR48079">
    <property type="entry name" value="PROTEIN YEEZ"/>
    <property type="match status" value="1"/>
</dbReference>
<dbReference type="InterPro" id="IPR036291">
    <property type="entry name" value="NAD(P)-bd_dom_sf"/>
</dbReference>
<dbReference type="GO" id="GO:0004029">
    <property type="term" value="F:aldehyde dehydrogenase (NAD+) activity"/>
    <property type="evidence" value="ECO:0007669"/>
    <property type="project" value="TreeGrafter"/>
</dbReference>
<name>A0AA37WQ95_9HYPH</name>
<dbReference type="AlphaFoldDB" id="A0AA37WQ95"/>
<dbReference type="Gene3D" id="3.40.50.720">
    <property type="entry name" value="NAD(P)-binding Rossmann-like Domain"/>
    <property type="match status" value="1"/>
</dbReference>
<evidence type="ECO:0000259" key="1">
    <source>
        <dbReference type="Pfam" id="PF01370"/>
    </source>
</evidence>
<gene>
    <name evidence="2" type="ORF">GCM10007890_10660</name>
</gene>
<dbReference type="CDD" id="cd05262">
    <property type="entry name" value="SDR_a7"/>
    <property type="match status" value="1"/>
</dbReference>
<evidence type="ECO:0000313" key="3">
    <source>
        <dbReference type="Proteomes" id="UP001157440"/>
    </source>
</evidence>
<dbReference type="SUPFAM" id="SSF51735">
    <property type="entry name" value="NAD(P)-binding Rossmann-fold domains"/>
    <property type="match status" value="1"/>
</dbReference>
<keyword evidence="3" id="KW-1185">Reference proteome</keyword>
<protein>
    <submittedName>
        <fullName evidence="2">NAD-dependent dehydratase</fullName>
    </submittedName>
</protein>
<sequence length="315" mass="33100">MDRASTLGLPSQRTRSMRIFLTGATGFIGSALIPELQAAGHQILSFTRSDAGARRLAEAGVEPLRGDLTDLDRLRDGAARAEGVIHTAFDHDDFTNFVANCEKDRRAIAALGEALKGSDRPLVITSGIGIGCPAPGVPATEDVFNTAHPNPRIASELAGAALSEAGVNVSVMRLPQVHDTVKQGLVTYLIDLARRTGVSAYLGDGANRWAAGPVYDVARLYRLALEAGEPGARYHAVAEEGVPAHAIAAVIGRGLGVPVVSLPPEEAGHFGWLSAFVGLDMPASSAWTRARLGWAPTGPGLIADLERMDYGTVRV</sequence>
<proteinExistence type="predicted"/>
<evidence type="ECO:0000313" key="2">
    <source>
        <dbReference type="EMBL" id="GLS69054.1"/>
    </source>
</evidence>
<dbReference type="InterPro" id="IPR051783">
    <property type="entry name" value="NAD(P)-dependent_oxidoreduct"/>
</dbReference>
<dbReference type="InterPro" id="IPR001509">
    <property type="entry name" value="Epimerase_deHydtase"/>
</dbReference>